<evidence type="ECO:0000313" key="1">
    <source>
        <dbReference type="EMBL" id="GAA4317198.1"/>
    </source>
</evidence>
<evidence type="ECO:0000313" key="2">
    <source>
        <dbReference type="Proteomes" id="UP001501725"/>
    </source>
</evidence>
<protein>
    <recommendedName>
        <fullName evidence="3">GAF domain-containing protein</fullName>
    </recommendedName>
</protein>
<gene>
    <name evidence="1" type="ORF">GCM10023184_00750</name>
</gene>
<evidence type="ECO:0008006" key="3">
    <source>
        <dbReference type="Google" id="ProtNLM"/>
    </source>
</evidence>
<name>A0ABP8G484_9BACT</name>
<accession>A0ABP8G484</accession>
<sequence length="787" mass="88827">MQLQTSTTTGIDSRLSLQPLVAVLRQMIREGKPGAAALYAPLLAELDTHPELLGPLETADALAPHAELVDTLLSTLFPPGSSATEGMYAVAMPFSHETIFASVPFRDRFIASGDHCISEPDSRTATGIARASQRMAYNLILRQFYGWDLPAQAASVYPFEDPETGLIHYLELELDARFVQVSVQDGFTLPTDYAVQRTLDFDNLRHTFPLEQFCFEGLVVINVDDVTSEQVIAEIKNTLLNVRAFSDVTVYDELQRHIQTFLGLPHVTVGITPFFRINGHYQFSELHYKNSILFRNAEVKAQRAAVAARCQVLFAGAAGPLLLGTVTPRDGERIELLPYYYNQGARSLILCPLTCDDGQLIGLLEISSEVAGYLRYPHLARIQSAVGLFTLALEKSIEALAQEIDRTIKEHFTAVQPAVEWKFTEAAFSYLEQSAHDEESASLPAITFPEVYPLYAQIDVRNSSQERSTAIRRDLVEQLESARDVLGAAGRIDFPLLKAVRFKISQYLDAIHDNLLSDDEMQIYDFLQGELQALMEHLRSARPELAAGINGYLESIDPDKKILYRHRRAYEESITRINEALERFIDKEQAQMQKIYPHYFERYVTDGIEFNMYVGQSLAPEQPFHEMYVSNLKLWQFTLLAKAALLAQVLEKRLPLPLRTTQLILAHSVPISISFRRKERKFDVDGAYNIRYEIVKKRIDKVHTRAGERLTQPGTIAIVYSQQKELHEYLGYVEYLRSEGLVEGDPEFLDLEELQGVSGLKAMRVRVQPQDQTAPVFKRTGSEINAG</sequence>
<comment type="caution">
    <text evidence="1">The sequence shown here is derived from an EMBL/GenBank/DDBJ whole genome shotgun (WGS) entry which is preliminary data.</text>
</comment>
<proteinExistence type="predicted"/>
<organism evidence="1 2">
    <name type="scientific">Flaviaesturariibacter amylovorans</name>
    <dbReference type="NCBI Taxonomy" id="1084520"/>
    <lineage>
        <taxon>Bacteria</taxon>
        <taxon>Pseudomonadati</taxon>
        <taxon>Bacteroidota</taxon>
        <taxon>Chitinophagia</taxon>
        <taxon>Chitinophagales</taxon>
        <taxon>Chitinophagaceae</taxon>
        <taxon>Flaviaestuariibacter</taxon>
    </lineage>
</organism>
<keyword evidence="2" id="KW-1185">Reference proteome</keyword>
<dbReference type="Proteomes" id="UP001501725">
    <property type="component" value="Unassembled WGS sequence"/>
</dbReference>
<reference evidence="2" key="1">
    <citation type="journal article" date="2019" name="Int. J. Syst. Evol. Microbiol.">
        <title>The Global Catalogue of Microorganisms (GCM) 10K type strain sequencing project: providing services to taxonomists for standard genome sequencing and annotation.</title>
        <authorList>
            <consortium name="The Broad Institute Genomics Platform"/>
            <consortium name="The Broad Institute Genome Sequencing Center for Infectious Disease"/>
            <person name="Wu L."/>
            <person name="Ma J."/>
        </authorList>
    </citation>
    <scope>NUCLEOTIDE SEQUENCE [LARGE SCALE GENOMIC DNA]</scope>
    <source>
        <strain evidence="2">JCM 17919</strain>
    </source>
</reference>
<dbReference type="RefSeq" id="WP_345252592.1">
    <property type="nucleotide sequence ID" value="NZ_BAABGY010000001.1"/>
</dbReference>
<dbReference type="EMBL" id="BAABGY010000001">
    <property type="protein sequence ID" value="GAA4317198.1"/>
    <property type="molecule type" value="Genomic_DNA"/>
</dbReference>